<evidence type="ECO:0000256" key="2">
    <source>
        <dbReference type="ARBA" id="ARBA00004316"/>
    </source>
</evidence>
<dbReference type="FunFam" id="2.10.25.10:FF:000784">
    <property type="entry name" value="Uncharacterized protein"/>
    <property type="match status" value="1"/>
</dbReference>
<dbReference type="SMART" id="SM00181">
    <property type="entry name" value="EGF"/>
    <property type="match status" value="20"/>
</dbReference>
<feature type="domain" description="EGF-like" evidence="21">
    <location>
        <begin position="802"/>
        <end position="838"/>
    </location>
</feature>
<accession>A0A8K9WRX9</accession>
<dbReference type="GO" id="GO:0003008">
    <property type="term" value="P:system process"/>
    <property type="evidence" value="ECO:0007669"/>
    <property type="project" value="UniProtKB-ARBA"/>
</dbReference>
<dbReference type="GO" id="GO:0005911">
    <property type="term" value="C:cell-cell junction"/>
    <property type="evidence" value="ECO:0007669"/>
    <property type="project" value="UniProtKB-ARBA"/>
</dbReference>
<dbReference type="SUPFAM" id="SSF57196">
    <property type="entry name" value="EGF/Laminin"/>
    <property type="match status" value="10"/>
</dbReference>
<feature type="domain" description="EGF-like" evidence="21">
    <location>
        <begin position="571"/>
        <end position="613"/>
    </location>
</feature>
<dbReference type="GeneTree" id="ENSGT00950000183101"/>
<feature type="domain" description="Laminin G" evidence="20">
    <location>
        <begin position="841"/>
        <end position="1019"/>
    </location>
</feature>
<dbReference type="InterPro" id="IPR000742">
    <property type="entry name" value="EGF"/>
</dbReference>
<dbReference type="GO" id="GO:0042995">
    <property type="term" value="C:cell projection"/>
    <property type="evidence" value="ECO:0007669"/>
    <property type="project" value="UniProtKB-SubCell"/>
</dbReference>
<feature type="disulfide bond" evidence="18">
    <location>
        <begin position="407"/>
        <end position="416"/>
    </location>
</feature>
<keyword evidence="7 19" id="KW-0812">Transmembrane</keyword>
<dbReference type="InterPro" id="IPR018097">
    <property type="entry name" value="EGF_Ca-bd_CS"/>
</dbReference>
<evidence type="ECO:0000256" key="15">
    <source>
        <dbReference type="ARBA" id="ARBA00023273"/>
    </source>
</evidence>
<dbReference type="GO" id="GO:1901222">
    <property type="term" value="P:regulation of non-canonical NF-kappaB signal transduction"/>
    <property type="evidence" value="ECO:0007669"/>
    <property type="project" value="UniProtKB-ARBA"/>
</dbReference>
<dbReference type="PANTHER" id="PTHR24049:SF19">
    <property type="entry name" value="PROTEIN CRUMBS HOMOLOG 2"/>
    <property type="match status" value="1"/>
</dbReference>
<evidence type="ECO:0000256" key="11">
    <source>
        <dbReference type="ARBA" id="ARBA00022989"/>
    </source>
</evidence>
<dbReference type="InterPro" id="IPR001881">
    <property type="entry name" value="EGF-like_Ca-bd_dom"/>
</dbReference>
<feature type="domain" description="EGF-like" evidence="21">
    <location>
        <begin position="381"/>
        <end position="417"/>
    </location>
</feature>
<dbReference type="FunFam" id="2.60.120.200:FF:000130">
    <property type="entry name" value="Crumbs 2, cell polarity complex component"/>
    <property type="match status" value="1"/>
</dbReference>
<organism evidence="22 23">
    <name type="scientific">Oncorhynchus mykiss</name>
    <name type="common">Rainbow trout</name>
    <name type="synonym">Salmo gairdneri</name>
    <dbReference type="NCBI Taxonomy" id="8022"/>
    <lineage>
        <taxon>Eukaryota</taxon>
        <taxon>Metazoa</taxon>
        <taxon>Chordata</taxon>
        <taxon>Craniata</taxon>
        <taxon>Vertebrata</taxon>
        <taxon>Euteleostomi</taxon>
        <taxon>Actinopterygii</taxon>
        <taxon>Neopterygii</taxon>
        <taxon>Teleostei</taxon>
        <taxon>Protacanthopterygii</taxon>
        <taxon>Salmoniformes</taxon>
        <taxon>Salmonidae</taxon>
        <taxon>Salmoninae</taxon>
        <taxon>Oncorhynchus</taxon>
    </lineage>
</organism>
<dbReference type="CDD" id="cd00054">
    <property type="entry name" value="EGF_CA"/>
    <property type="match status" value="16"/>
</dbReference>
<feature type="domain" description="Laminin G" evidence="20">
    <location>
        <begin position="1085"/>
        <end position="1256"/>
    </location>
</feature>
<evidence type="ECO:0000256" key="19">
    <source>
        <dbReference type="SAM" id="Phobius"/>
    </source>
</evidence>
<dbReference type="FunFam" id="2.10.25.10:FF:000208">
    <property type="entry name" value="Crumbs 2, cell polarity complex component"/>
    <property type="match status" value="1"/>
</dbReference>
<dbReference type="SUPFAM" id="SSF49899">
    <property type="entry name" value="Concanavalin A-like lectins/glucanases"/>
    <property type="match status" value="3"/>
</dbReference>
<feature type="disulfide bond" evidence="18">
    <location>
        <begin position="828"/>
        <end position="837"/>
    </location>
</feature>
<keyword evidence="5" id="KW-1003">Cell membrane</keyword>
<keyword evidence="9" id="KW-0677">Repeat</keyword>
<dbReference type="FunFam" id="2.10.25.10:FF:000321">
    <property type="entry name" value="Protein delta homolog 1"/>
    <property type="match status" value="1"/>
</dbReference>
<evidence type="ECO:0000256" key="9">
    <source>
        <dbReference type="ARBA" id="ARBA00022737"/>
    </source>
</evidence>
<dbReference type="FunFam" id="2.10.25.10:FF:000472">
    <property type="entry name" value="Uncharacterized protein, isoform A"/>
    <property type="match status" value="2"/>
</dbReference>
<dbReference type="GO" id="GO:0045597">
    <property type="term" value="P:positive regulation of cell differentiation"/>
    <property type="evidence" value="ECO:0007669"/>
    <property type="project" value="UniProtKB-ARBA"/>
</dbReference>
<feature type="disulfide bond" evidence="18">
    <location>
        <begin position="466"/>
        <end position="475"/>
    </location>
</feature>
<comment type="similarity">
    <text evidence="17">Belongs to the Crumbs protein family.</text>
</comment>
<feature type="domain" description="EGF-like" evidence="21">
    <location>
        <begin position="112"/>
        <end position="148"/>
    </location>
</feature>
<dbReference type="SUPFAM" id="SSF57184">
    <property type="entry name" value="Growth factor receptor domain"/>
    <property type="match status" value="2"/>
</dbReference>
<reference evidence="22" key="2">
    <citation type="submission" date="2025-08" db="UniProtKB">
        <authorList>
            <consortium name="Ensembl"/>
        </authorList>
    </citation>
    <scope>IDENTIFICATION</scope>
</reference>
<evidence type="ECO:0000256" key="7">
    <source>
        <dbReference type="ARBA" id="ARBA00022692"/>
    </source>
</evidence>
<evidence type="ECO:0000256" key="16">
    <source>
        <dbReference type="ARBA" id="ARBA00055075"/>
    </source>
</evidence>
<feature type="disulfide bond" evidence="18">
    <location>
        <begin position="1321"/>
        <end position="1330"/>
    </location>
</feature>
<dbReference type="Pfam" id="PF12661">
    <property type="entry name" value="hEGF"/>
    <property type="match status" value="6"/>
</dbReference>
<keyword evidence="11 19" id="KW-1133">Transmembrane helix</keyword>
<name>A0A8K9WRX9_ONCMY</name>
<dbReference type="GO" id="GO:0016324">
    <property type="term" value="C:apical plasma membrane"/>
    <property type="evidence" value="ECO:0007669"/>
    <property type="project" value="UniProtKB-SubCell"/>
</dbReference>
<feature type="domain" description="EGF-like" evidence="21">
    <location>
        <begin position="516"/>
        <end position="558"/>
    </location>
</feature>
<keyword evidence="14" id="KW-0325">Glycoprotein</keyword>
<feature type="disulfide bond" evidence="18">
    <location>
        <begin position="254"/>
        <end position="263"/>
    </location>
</feature>
<evidence type="ECO:0000256" key="12">
    <source>
        <dbReference type="ARBA" id="ARBA00023136"/>
    </source>
</evidence>
<keyword evidence="10" id="KW-0221">Differentiation</keyword>
<feature type="domain" description="EGF-like" evidence="21">
    <location>
        <begin position="1021"/>
        <end position="1057"/>
    </location>
</feature>
<reference evidence="22" key="1">
    <citation type="submission" date="2020-07" db="EMBL/GenBank/DDBJ databases">
        <title>A long reads based de novo assembly of the rainbow trout Arlee double haploid line genome.</title>
        <authorList>
            <person name="Gao G."/>
            <person name="Palti Y."/>
        </authorList>
    </citation>
    <scope>NUCLEOTIDE SEQUENCE [LARGE SCALE GENOMIC DNA]</scope>
</reference>
<dbReference type="Proteomes" id="UP000694395">
    <property type="component" value="Chromosome 6"/>
</dbReference>
<dbReference type="FunFam" id="2.10.25.10:FF:000004">
    <property type="entry name" value="Neurogenic locus notch 1"/>
    <property type="match status" value="1"/>
</dbReference>
<evidence type="ECO:0000256" key="13">
    <source>
        <dbReference type="ARBA" id="ARBA00023157"/>
    </source>
</evidence>
<dbReference type="PANTHER" id="PTHR24049">
    <property type="entry name" value="CRUMBS FAMILY MEMBER"/>
    <property type="match status" value="1"/>
</dbReference>
<dbReference type="PROSITE" id="PS50026">
    <property type="entry name" value="EGF_3"/>
    <property type="match status" value="20"/>
</dbReference>
<dbReference type="PROSITE" id="PS50025">
    <property type="entry name" value="LAM_G_DOMAIN"/>
    <property type="match status" value="3"/>
</dbReference>
<feature type="domain" description="EGF-like" evidence="21">
    <location>
        <begin position="1258"/>
        <end position="1294"/>
    </location>
</feature>
<dbReference type="InterPro" id="IPR013320">
    <property type="entry name" value="ConA-like_dom_sf"/>
</dbReference>
<feature type="disulfide bond" evidence="18">
    <location>
        <begin position="1047"/>
        <end position="1056"/>
    </location>
</feature>
<feature type="domain" description="Laminin G" evidence="20">
    <location>
        <begin position="617"/>
        <end position="800"/>
    </location>
</feature>
<feature type="domain" description="EGF-like" evidence="21">
    <location>
        <begin position="1373"/>
        <end position="1410"/>
    </location>
</feature>
<keyword evidence="13 18" id="KW-1015">Disulfide bond</keyword>
<dbReference type="PROSITE" id="PS00022">
    <property type="entry name" value="EGF_1"/>
    <property type="match status" value="17"/>
</dbReference>
<dbReference type="InterPro" id="IPR013032">
    <property type="entry name" value="EGF-like_CS"/>
</dbReference>
<feature type="disulfide bond" evidence="18">
    <location>
        <begin position="330"/>
        <end position="339"/>
    </location>
</feature>
<dbReference type="GO" id="GO:0032991">
    <property type="term" value="C:protein-containing complex"/>
    <property type="evidence" value="ECO:0007669"/>
    <property type="project" value="UniProtKB-ARBA"/>
</dbReference>
<dbReference type="Gene3D" id="2.60.120.200">
    <property type="match status" value="3"/>
</dbReference>
<keyword evidence="23" id="KW-1185">Reference proteome</keyword>
<evidence type="ECO:0000256" key="1">
    <source>
        <dbReference type="ARBA" id="ARBA00004247"/>
    </source>
</evidence>
<protein>
    <submittedName>
        <fullName evidence="22">Uncharacterized protein</fullName>
    </submittedName>
</protein>
<dbReference type="InterPro" id="IPR000152">
    <property type="entry name" value="EGF-type_Asp/Asn_hydroxyl_site"/>
</dbReference>
<dbReference type="FunFam" id="2.10.25.10:FF:000080">
    <property type="entry name" value="Neurogenic locus notch 1"/>
    <property type="match status" value="1"/>
</dbReference>
<keyword evidence="15" id="KW-0966">Cell projection</keyword>
<dbReference type="GO" id="GO:0048731">
    <property type="term" value="P:system development"/>
    <property type="evidence" value="ECO:0007669"/>
    <property type="project" value="UniProtKB-ARBA"/>
</dbReference>
<evidence type="ECO:0000256" key="6">
    <source>
        <dbReference type="ARBA" id="ARBA00022536"/>
    </source>
</evidence>
<dbReference type="SMART" id="SM00282">
    <property type="entry name" value="LamG"/>
    <property type="match status" value="3"/>
</dbReference>
<feature type="domain" description="EGF-like" evidence="21">
    <location>
        <begin position="266"/>
        <end position="302"/>
    </location>
</feature>
<feature type="domain" description="EGF-like" evidence="21">
    <location>
        <begin position="419"/>
        <end position="476"/>
    </location>
</feature>
<feature type="disulfide bond" evidence="18">
    <location>
        <begin position="1284"/>
        <end position="1293"/>
    </location>
</feature>
<feature type="domain" description="EGF-like" evidence="21">
    <location>
        <begin position="150"/>
        <end position="188"/>
    </location>
</feature>
<evidence type="ECO:0000256" key="17">
    <source>
        <dbReference type="ARBA" id="ARBA00060989"/>
    </source>
</evidence>
<proteinExistence type="inferred from homology"/>
<keyword evidence="4" id="KW-0217">Developmental protein</keyword>
<comment type="caution">
    <text evidence="18">Lacks conserved residue(s) required for the propagation of feature annotation.</text>
</comment>
<dbReference type="GO" id="GO:0007163">
    <property type="term" value="P:establishment or maintenance of cell polarity"/>
    <property type="evidence" value="ECO:0007669"/>
    <property type="project" value="UniProtKB-ARBA"/>
</dbReference>
<evidence type="ECO:0000256" key="18">
    <source>
        <dbReference type="PROSITE-ProRule" id="PRU00076"/>
    </source>
</evidence>
<feature type="disulfide bond" evidence="18">
    <location>
        <begin position="178"/>
        <end position="187"/>
    </location>
</feature>
<keyword evidence="8" id="KW-0732">Signal</keyword>
<dbReference type="InterPro" id="IPR009030">
    <property type="entry name" value="Growth_fac_rcpt_cys_sf"/>
</dbReference>
<feature type="transmembrane region" description="Helical" evidence="19">
    <location>
        <begin position="1460"/>
        <end position="1484"/>
    </location>
</feature>
<dbReference type="FunFam" id="2.60.120.200:FF:000081">
    <property type="entry name" value="Crumbs 1, cell polarity complex component"/>
    <property type="match status" value="1"/>
</dbReference>
<feature type="domain" description="EGF-like" evidence="21">
    <location>
        <begin position="190"/>
        <end position="226"/>
    </location>
</feature>
<feature type="disulfide bond" evidence="18">
    <location>
        <begin position="1438"/>
        <end position="1447"/>
    </location>
</feature>
<evidence type="ECO:0000256" key="4">
    <source>
        <dbReference type="ARBA" id="ARBA00022473"/>
    </source>
</evidence>
<dbReference type="PROSITE" id="PS01187">
    <property type="entry name" value="EGF_CA"/>
    <property type="match status" value="6"/>
</dbReference>
<dbReference type="GO" id="GO:0060218">
    <property type="term" value="P:hematopoietic stem cell differentiation"/>
    <property type="evidence" value="ECO:0007669"/>
    <property type="project" value="UniProtKB-ARBA"/>
</dbReference>
<feature type="domain" description="EGF-like" evidence="21">
    <location>
        <begin position="304"/>
        <end position="340"/>
    </location>
</feature>
<dbReference type="FunFam" id="2.10.25.10:FF:000039">
    <property type="entry name" value="Crumbs cell polarity complex component 1"/>
    <property type="match status" value="1"/>
</dbReference>
<keyword evidence="12 19" id="KW-0472">Membrane</keyword>
<feature type="disulfide bond" evidence="18">
    <location>
        <begin position="1400"/>
        <end position="1409"/>
    </location>
</feature>
<comment type="subunit">
    <text evidence="3">Homotetramer.</text>
</comment>
<keyword evidence="6 18" id="KW-0245">EGF-like domain</keyword>
<feature type="disulfide bond" evidence="18">
    <location>
        <begin position="1300"/>
        <end position="1310"/>
    </location>
</feature>
<feature type="disulfide bond" evidence="18">
    <location>
        <begin position="1359"/>
        <end position="1368"/>
    </location>
</feature>
<feature type="domain" description="EGF-like" evidence="21">
    <location>
        <begin position="71"/>
        <end position="110"/>
    </location>
</feature>
<dbReference type="GO" id="GO:0051240">
    <property type="term" value="P:positive regulation of multicellular organismal process"/>
    <property type="evidence" value="ECO:0007669"/>
    <property type="project" value="UniProtKB-ARBA"/>
</dbReference>
<feature type="domain" description="EGF-like" evidence="21">
    <location>
        <begin position="1412"/>
        <end position="1448"/>
    </location>
</feature>
<dbReference type="PRINTS" id="PR00010">
    <property type="entry name" value="EGFBLOOD"/>
</dbReference>
<dbReference type="CDD" id="cd00110">
    <property type="entry name" value="LamG"/>
    <property type="match status" value="2"/>
</dbReference>
<dbReference type="FunFam" id="2.10.25.10:FF:000123">
    <property type="entry name" value="Crumbs homolog 1 (Drosophila)"/>
    <property type="match status" value="1"/>
</dbReference>
<evidence type="ECO:0000313" key="22">
    <source>
        <dbReference type="Ensembl" id="ENSOMYP00000120091.1"/>
    </source>
</evidence>
<evidence type="ECO:0000256" key="14">
    <source>
        <dbReference type="ARBA" id="ARBA00023180"/>
    </source>
</evidence>
<evidence type="ECO:0000313" key="23">
    <source>
        <dbReference type="Proteomes" id="UP000694395"/>
    </source>
</evidence>
<feature type="domain" description="EGF-like" evidence="21">
    <location>
        <begin position="1333"/>
        <end position="1369"/>
    </location>
</feature>
<evidence type="ECO:0000256" key="10">
    <source>
        <dbReference type="ARBA" id="ARBA00022782"/>
    </source>
</evidence>
<dbReference type="InterPro" id="IPR051022">
    <property type="entry name" value="Notch_Cell-Fate_Det"/>
</dbReference>
<dbReference type="Ensembl" id="ENSOMYT00000141590.1">
    <property type="protein sequence ID" value="ENSOMYP00000120091.1"/>
    <property type="gene ID" value="ENSOMYG00000048411.1"/>
</dbReference>
<reference evidence="22" key="3">
    <citation type="submission" date="2025-09" db="UniProtKB">
        <authorList>
            <consortium name="Ensembl"/>
        </authorList>
    </citation>
    <scope>IDENTIFICATION</scope>
</reference>
<feature type="domain" description="EGF-like" evidence="21">
    <location>
        <begin position="1296"/>
        <end position="1331"/>
    </location>
</feature>
<evidence type="ECO:0000256" key="3">
    <source>
        <dbReference type="ARBA" id="ARBA00011881"/>
    </source>
</evidence>
<evidence type="ECO:0000259" key="21">
    <source>
        <dbReference type="PROSITE" id="PS50026"/>
    </source>
</evidence>
<feature type="domain" description="EGF-like" evidence="21">
    <location>
        <begin position="478"/>
        <end position="514"/>
    </location>
</feature>
<dbReference type="InterPro" id="IPR001791">
    <property type="entry name" value="Laminin_G"/>
</dbReference>
<feature type="disulfide bond" evidence="18">
    <location>
        <begin position="504"/>
        <end position="513"/>
    </location>
</feature>
<dbReference type="PROSITE" id="PS00010">
    <property type="entry name" value="ASX_HYDROXYL"/>
    <property type="match status" value="12"/>
</dbReference>
<dbReference type="Pfam" id="PF00008">
    <property type="entry name" value="EGF"/>
    <property type="match status" value="10"/>
</dbReference>
<dbReference type="FunFam" id="2.10.25.10:FF:000031">
    <property type="entry name" value="neurogenic locus notch homolog protein 3"/>
    <property type="match status" value="2"/>
</dbReference>
<evidence type="ECO:0000259" key="20">
    <source>
        <dbReference type="PROSITE" id="PS50025"/>
    </source>
</evidence>
<sequence length="1523" mass="167227">MCLLHCSPRGAVCPQVRSLPDFLTRLSYQTFLPDFLTAVSSSQTLELDKVYSFMLNMEYFIFLPTDILCTAADQCLSSPCQNGGTCLDYMGNYTCLCPRWPVHYTGKDCKELYDPCVYDAPCTNCTSTLGTGVYTCHCLVGFAGTNCTLNISRCLSNPCKGGVRSHCVDRVDGYTCHCPPGYGGEECQERIRDCSEEPCHNDATCVGTPDGYMCQCGPGLQGRDCEENIDDCKSLPCQNGAICKDGVNGYQCFCVPGFQGYHCDLDINECASRPCENNGTCANEVDHYECNCLLGFKGVNCEVEIDDCEEQPCQNGASCHDHVGLYTCECVSGYEGHECELDIDECASGPCLNEGNCTDLVNSYECDCTGTGFTGEKCEVDIPECASDPCQNGATCVEGINQYGCFCWPGYEGKNCQVDIDECELEPCENGGECFQRSELLYYGVLSGLEDKEFNYEDAAGFLCHCQPGFAGESCEVNVDECESAPCQNKGSCEDLVNSYMCVCLPGFTGVHCEVDIDECESEPCQNGGSCHDGSNSYTCHCVEAEPGEEPWGGHNCDVRLIGCREHLCENGAPCVPILSQEDGNEDSDGDEDEQEHGHTCLCPPGFTGKHCGIPTTFSFNTEGYILIQLPPTANRSRAEVEPHHHHVQLRFRTTLPDMLLFYGGAEHYFVSLEIVGSLLKARAGSGKKLQATYHLPVNDGDWHEAKVTMDEKLVLMVKGPVCDNDEGCTVENEGHNQLVFFQHGSFPEVYVGGAPQKYLANTDSRKGFIGCVEDLQVDHQRVLPQDFSREHVQDMELGCNKTDWCHPDPCHHRGQCIDLWTSFSCECHRPYHGSLCEEEHPSWTFSNEETVSYAAFNINTTDGENFNISFFLRSLNPSGLLLQLRRGRRAYLILYLREGTLVFNSPPTTLFSNNIYFTSGQRELVTITIRQGQVGFSQAGTQLSLGRVRMERGDVVYIGGLPPGESTAPWGGHFKGCLQDITLDHMQLYPNHTKEECHTYEAYQCYLPNKAENVLDGCVSDEACKTGPCQNGGTCMVTWNDFECTCHMNFSGRRCDTRVWCVSDPCAMGSQCVDLVDGYECLTNATFESNALQFTANGSLVASVTSVSVDIRTRKENGVLLRATNGAEVFCLGLLNSSLLVKLLSGNSLELQAFTSDLPISDGAWHHLHLAMTDPLQPVSRWRLTVDGRRVGSTMGTAGNLNFLNDTTVWMAENYTGCLGELRVGGVYLPLVDDQDAPQAARFIRQGGQEPKMGCVGADVCQSQPCLNQGFCQDLWNLLNCSCTPGWEGQFCQRNTDECASGPCAHGTCTDLLADYRCECHKGWGGRDCDEEVDDCLEHSCLNGGSCLDGTGNYHCVCLPGYSGRRCQQRFPPQQCDEDTQCDNGGVCMDGIWGANCTCKPGYTGDWCEAEIDECESSSCLNGATCLDRLNSFQCMCLPGFSGTQCESNRQEQRERVPWLVVAIPLASLCVLLAVVALVFMVLTARKKRQSEGTYSPSAQEVAGARLEMGSVLKVPPEERLI</sequence>
<feature type="disulfide bond" evidence="18">
    <location>
        <begin position="603"/>
        <end position="612"/>
    </location>
</feature>
<feature type="disulfide bond" evidence="18">
    <location>
        <begin position="138"/>
        <end position="147"/>
    </location>
</feature>
<evidence type="ECO:0000256" key="5">
    <source>
        <dbReference type="ARBA" id="ARBA00022475"/>
    </source>
</evidence>
<dbReference type="Pfam" id="PF02210">
    <property type="entry name" value="Laminin_G_2"/>
    <property type="match status" value="3"/>
</dbReference>
<feature type="disulfide bond" evidence="18">
    <location>
        <begin position="159"/>
        <end position="176"/>
    </location>
</feature>
<feature type="domain" description="EGF-like" evidence="21">
    <location>
        <begin position="342"/>
        <end position="379"/>
    </location>
</feature>
<feature type="disulfide bond" evidence="18">
    <location>
        <begin position="292"/>
        <end position="301"/>
    </location>
</feature>
<dbReference type="PROSITE" id="PS01186">
    <property type="entry name" value="EGF_2"/>
    <property type="match status" value="15"/>
</dbReference>
<dbReference type="GO" id="GO:0005509">
    <property type="term" value="F:calcium ion binding"/>
    <property type="evidence" value="ECO:0007669"/>
    <property type="project" value="InterPro"/>
</dbReference>
<dbReference type="FunFam" id="2.10.25.10:FF:000122">
    <property type="entry name" value="Protein crumbs homolog 2"/>
    <property type="match status" value="2"/>
</dbReference>
<feature type="disulfide bond" evidence="18">
    <location>
        <begin position="216"/>
        <end position="225"/>
    </location>
</feature>
<evidence type="ECO:0000256" key="8">
    <source>
        <dbReference type="ARBA" id="ARBA00022729"/>
    </source>
</evidence>
<feature type="domain" description="EGF-like" evidence="21">
    <location>
        <begin position="228"/>
        <end position="264"/>
    </location>
</feature>
<gene>
    <name evidence="22" type="primary">LOC110525486</name>
</gene>
<dbReference type="Gene3D" id="2.10.25.10">
    <property type="entry name" value="Laminin"/>
    <property type="match status" value="19"/>
</dbReference>
<comment type="function">
    <text evidence="16">Forms the apical lamina, a component of the extracellular matrix.</text>
</comment>
<dbReference type="SMART" id="SM00179">
    <property type="entry name" value="EGF_CA"/>
    <property type="match status" value="18"/>
</dbReference>
<comment type="subcellular location">
    <subcellularLocation>
        <location evidence="1">Apical cell membrane</location>
        <topology evidence="1">Single-pass type I membrane protein</topology>
    </subcellularLocation>
    <subcellularLocation>
        <location evidence="2">Cell projection</location>
    </subcellularLocation>
</comment>